<organism evidence="1 2">
    <name type="scientific">Raoultella planticola</name>
    <name type="common">Klebsiella planticola</name>
    <dbReference type="NCBI Taxonomy" id="575"/>
    <lineage>
        <taxon>Bacteria</taxon>
        <taxon>Pseudomonadati</taxon>
        <taxon>Pseudomonadota</taxon>
        <taxon>Gammaproteobacteria</taxon>
        <taxon>Enterobacterales</taxon>
        <taxon>Enterobacteriaceae</taxon>
        <taxon>Klebsiella/Raoultella group</taxon>
        <taxon>Raoultella</taxon>
    </lineage>
</organism>
<accession>A0A8G2A168</accession>
<dbReference type="AlphaFoldDB" id="A0A8G2A168"/>
<name>A0A8G2A168_RAOPL</name>
<evidence type="ECO:0000313" key="2">
    <source>
        <dbReference type="Proteomes" id="UP000078124"/>
    </source>
</evidence>
<protein>
    <submittedName>
        <fullName evidence="1">Uncharacterized protein</fullName>
    </submittedName>
</protein>
<gene>
    <name evidence="1" type="ORF">SAMEA2273876_04055</name>
</gene>
<comment type="caution">
    <text evidence="1">The sequence shown here is derived from an EMBL/GenBank/DDBJ whole genome shotgun (WGS) entry which is preliminary data.</text>
</comment>
<reference evidence="1 2" key="1">
    <citation type="submission" date="2016-05" db="EMBL/GenBank/DDBJ databases">
        <authorList>
            <consortium name="Pathogen Informatics"/>
        </authorList>
    </citation>
    <scope>NUCLEOTIDE SEQUENCE [LARGE SCALE GENOMIC DNA]</scope>
    <source>
        <strain evidence="1 2">2880STDY5682802</strain>
    </source>
</reference>
<sequence>MKELLPEAHFCVRNMLNCGGCHSGTNECHREKSAIVSLVVD</sequence>
<dbReference type="Proteomes" id="UP000078124">
    <property type="component" value="Unassembled WGS sequence"/>
</dbReference>
<evidence type="ECO:0000313" key="1">
    <source>
        <dbReference type="EMBL" id="SAQ00999.1"/>
    </source>
</evidence>
<proteinExistence type="predicted"/>
<dbReference type="EMBL" id="FLAC01000018">
    <property type="protein sequence ID" value="SAQ00999.1"/>
    <property type="molecule type" value="Genomic_DNA"/>
</dbReference>